<dbReference type="Proteomes" id="UP000091956">
    <property type="component" value="Unassembled WGS sequence"/>
</dbReference>
<dbReference type="EMBL" id="KV460215">
    <property type="protein sequence ID" value="OBT98849.1"/>
    <property type="molecule type" value="Genomic_DNA"/>
</dbReference>
<feature type="region of interest" description="Disordered" evidence="1">
    <location>
        <begin position="1227"/>
        <end position="1298"/>
    </location>
</feature>
<feature type="region of interest" description="Disordered" evidence="1">
    <location>
        <begin position="1014"/>
        <end position="1072"/>
    </location>
</feature>
<evidence type="ECO:0000259" key="2">
    <source>
        <dbReference type="PROSITE" id="PS50234"/>
    </source>
</evidence>
<dbReference type="RefSeq" id="XP_018132582.1">
    <property type="nucleotide sequence ID" value="XM_018272900.2"/>
</dbReference>
<dbReference type="PROSITE" id="PS51468">
    <property type="entry name" value="VIT"/>
    <property type="match status" value="1"/>
</dbReference>
<dbReference type="SMART" id="SM00609">
    <property type="entry name" value="VIT"/>
    <property type="match status" value="1"/>
</dbReference>
<name>A0A1B8GSN5_9PEZI</name>
<dbReference type="OrthoDB" id="1729737at2759"/>
<dbReference type="GeneID" id="28836796"/>
<dbReference type="PANTHER" id="PTHR45737">
    <property type="entry name" value="VON WILLEBRAND FACTOR A DOMAIN-CONTAINING PROTEIN 5A"/>
    <property type="match status" value="1"/>
</dbReference>
<feature type="region of interest" description="Disordered" evidence="1">
    <location>
        <begin position="962"/>
        <end position="998"/>
    </location>
</feature>
<feature type="domain" description="VIT" evidence="3">
    <location>
        <begin position="65"/>
        <end position="195"/>
    </location>
</feature>
<gene>
    <name evidence="4" type="ORF">VE01_03410</name>
</gene>
<evidence type="ECO:0000313" key="4">
    <source>
        <dbReference type="EMBL" id="OBT98849.1"/>
    </source>
</evidence>
<dbReference type="Gene3D" id="3.40.50.410">
    <property type="entry name" value="von Willebrand factor, type A domain"/>
    <property type="match status" value="1"/>
</dbReference>
<dbReference type="PROSITE" id="PS50234">
    <property type="entry name" value="VWFA"/>
    <property type="match status" value="1"/>
</dbReference>
<reference evidence="5" key="2">
    <citation type="journal article" date="2018" name="Nat. Commun.">
        <title>Extreme sensitivity to ultraviolet light in the fungal pathogen causing white-nose syndrome of bats.</title>
        <authorList>
            <person name="Palmer J.M."/>
            <person name="Drees K.P."/>
            <person name="Foster J.T."/>
            <person name="Lindner D.L."/>
        </authorList>
    </citation>
    <scope>NUCLEOTIDE SEQUENCE [LARGE SCALE GENOMIC DNA]</scope>
    <source>
        <strain evidence="5">UAMH 10579</strain>
    </source>
</reference>
<dbReference type="Pfam" id="PF08487">
    <property type="entry name" value="VIT"/>
    <property type="match status" value="1"/>
</dbReference>
<dbReference type="InterPro" id="IPR002035">
    <property type="entry name" value="VWF_A"/>
</dbReference>
<evidence type="ECO:0000256" key="1">
    <source>
        <dbReference type="SAM" id="MobiDB-lite"/>
    </source>
</evidence>
<feature type="compositionally biased region" description="Basic and acidic residues" evidence="1">
    <location>
        <begin position="807"/>
        <end position="823"/>
    </location>
</feature>
<proteinExistence type="predicted"/>
<feature type="compositionally biased region" description="Polar residues" evidence="1">
    <location>
        <begin position="968"/>
        <end position="979"/>
    </location>
</feature>
<accession>A0A1B8GSN5</accession>
<reference evidence="4 5" key="1">
    <citation type="submission" date="2016-03" db="EMBL/GenBank/DDBJ databases">
        <title>Comparative genomics of Pseudogymnoascus destructans, the fungus causing white-nose syndrome of bats.</title>
        <authorList>
            <person name="Palmer J.M."/>
            <person name="Drees K.P."/>
            <person name="Foster J.T."/>
            <person name="Lindner D.L."/>
        </authorList>
    </citation>
    <scope>NUCLEOTIDE SEQUENCE [LARGE SCALE GENOMIC DNA]</scope>
    <source>
        <strain evidence="4 5">UAMH 10579</strain>
    </source>
</reference>
<sequence>MSYYGNRRYEQYDNAGVNRLPSGLFFTVARVEHMEPPAPAKRAHDGVKQKKVINHEKINYDDFVVPKYNSKKIGKEIYLPMLEVSVEVEVVATIAWSKLTQTFTNRSKQPIKEATYCMPLYDRSTVTSFVCTIGSDKILKGTVKPKEEAKAEFKKAVAKQQVAALLEEHTAEVFETAVGNIPAETTVKVEISYITELKADLGGDGVLVTIPTSVAPRYGAIPSSMRDAFAELLAVPEDNGLQIKIQVSSPVAITKIESRTHPVSIEMGSHGTRVTKDIRDFSKKQESQGFDPKKAVATLSDRNACLGKDFVLLIQANDRQLLASRAISEPHPTIPDHSALMVSINLRDLYTPNVVSPKMASEIIFVADRSGSMKKSMEALKTAMKFFLKSLPNNCIFNICSFGTTHKLMWPKSQPYNQETVDQALTYVANDFAANMGGTEIQGALRYVVDNSEVSVATEIITLTDGRVWDTPSLFDFIQKTRSSGLNQNTRFFCLGIGDAVSHHLVAGIGRYGGGLAETVLTDSSGDWMQRVIGMLRAALTPSSWKVDVTLDGVSISGKESENKRCIQAPHQIPDFHAFARYSVYFLLNQEFEEKVVKIKATSVYSGETFTAEIPIDKSDIGKKWVHQLAAKAVLGDLESGSSWIHDKSKNTTDVKTKTEADEEAKIEGEKIGIEWNISSKWTSFIVVDEKSSLEKQSRWYQTGHSDLAELTRPRFEPKYDSHTLASDAQLGLSGKTVEGQGSSQPHDFLSYRAPQSYRDAPPPEDYSMFPQRSRDATPPEDYWTPPKTNGRGHACYAPHQIRHHRAPENRDSQEQQREKQHPDPMYNFKPMKDDSFLPGATYSSQAPSMGRTIKPARSFSRSGTSRFPIPPDEEPGSPRPPQQPASNTNDPPVVINQYQFENSDGSDAEAMAGVTAMRLGDESFDFAYDDAPYQSQASMQIATQVHLFSDDSFQTLLEPSRAAPQDTFYSDNSTQEPTSMEKGSERHSHDPYFVPSNPFTPLGSSAATFPDYPIQPSDFFNPHPPSSGPSSWNPNPSYVSPQEERCLFAPPPAQGHTAQSSHSSDRPRSSTISRPNYSGIFSLYPDPHISPLTVPNLLTTQHFLGYFSLTEQLWTQLNKEYNHLAWTTANSLLPRRGANDSEWLETREKVVGTAMVVVYIEVVHAADKNLWDLVVQKARAWLEREIPHQRIREKVLSKLRGLLITPYDEGVGRIIDEVTSISAVEAQPKDDLATPGDEGPDAGVGEVEGISLLSAGSGDSAGMPQEGRGKGAEAGAGTGAAVKYVGEAKGEKKRRRD</sequence>
<dbReference type="InterPro" id="IPR013694">
    <property type="entry name" value="VIT"/>
</dbReference>
<dbReference type="SUPFAM" id="SSF53300">
    <property type="entry name" value="vWA-like"/>
    <property type="match status" value="1"/>
</dbReference>
<dbReference type="PANTHER" id="PTHR45737:SF4">
    <property type="entry name" value="VON WILLEBRAND DOMAIN PROTEIN (AFU_ORTHOLOGUE AFUA_4G01160)"/>
    <property type="match status" value="1"/>
</dbReference>
<dbReference type="STRING" id="342668.A0A1B8GSN5"/>
<feature type="domain" description="VWFA" evidence="2">
    <location>
        <begin position="362"/>
        <end position="536"/>
    </location>
</feature>
<evidence type="ECO:0000259" key="3">
    <source>
        <dbReference type="PROSITE" id="PS51468"/>
    </source>
</evidence>
<feature type="compositionally biased region" description="Polar residues" evidence="1">
    <location>
        <begin position="885"/>
        <end position="894"/>
    </location>
</feature>
<evidence type="ECO:0000313" key="5">
    <source>
        <dbReference type="Proteomes" id="UP000091956"/>
    </source>
</evidence>
<organism evidence="4 5">
    <name type="scientific">Pseudogymnoascus verrucosus</name>
    <dbReference type="NCBI Taxonomy" id="342668"/>
    <lineage>
        <taxon>Eukaryota</taxon>
        <taxon>Fungi</taxon>
        <taxon>Dikarya</taxon>
        <taxon>Ascomycota</taxon>
        <taxon>Pezizomycotina</taxon>
        <taxon>Leotiomycetes</taxon>
        <taxon>Thelebolales</taxon>
        <taxon>Thelebolaceae</taxon>
        <taxon>Pseudogymnoascus</taxon>
    </lineage>
</organism>
<evidence type="ECO:0008006" key="6">
    <source>
        <dbReference type="Google" id="ProtNLM"/>
    </source>
</evidence>
<feature type="compositionally biased region" description="Low complexity" evidence="1">
    <location>
        <begin position="1250"/>
        <end position="1263"/>
    </location>
</feature>
<protein>
    <recommendedName>
        <fullName evidence="6">VWFA domain-containing protein</fullName>
    </recommendedName>
</protein>
<feature type="region of interest" description="Disordered" evidence="1">
    <location>
        <begin position="735"/>
        <end position="894"/>
    </location>
</feature>
<dbReference type="Pfam" id="PF13768">
    <property type="entry name" value="VWA_3"/>
    <property type="match status" value="1"/>
</dbReference>
<dbReference type="InterPro" id="IPR036465">
    <property type="entry name" value="vWFA_dom_sf"/>
</dbReference>
<keyword evidence="5" id="KW-1185">Reference proteome</keyword>
<feature type="compositionally biased region" description="Low complexity" evidence="1">
    <location>
        <begin position="1029"/>
        <end position="1038"/>
    </location>
</feature>